<dbReference type="EMBL" id="JAVQLW010000004">
    <property type="protein sequence ID" value="MDS9469587.1"/>
    <property type="molecule type" value="Genomic_DNA"/>
</dbReference>
<evidence type="ECO:0000313" key="2">
    <source>
        <dbReference type="Proteomes" id="UP001269144"/>
    </source>
</evidence>
<organism evidence="1 2">
    <name type="scientific">Paracoccus aurantius</name>
    <dbReference type="NCBI Taxonomy" id="3073814"/>
    <lineage>
        <taxon>Bacteria</taxon>
        <taxon>Pseudomonadati</taxon>
        <taxon>Pseudomonadota</taxon>
        <taxon>Alphaproteobacteria</taxon>
        <taxon>Rhodobacterales</taxon>
        <taxon>Paracoccaceae</taxon>
        <taxon>Paracoccus</taxon>
    </lineage>
</organism>
<protein>
    <submittedName>
        <fullName evidence="1">Uncharacterized protein</fullName>
    </submittedName>
</protein>
<sequence length="102" mass="10912">MQYTRRSSSRATALLRLTATTIGRRSQAQNGTDAPARPGIFEDFNLLGAAALTGHGVALCSLALIHPDLAARHLVQLSNTLALNAFDCYLTQSNLTPRFGNS</sequence>
<evidence type="ECO:0000313" key="1">
    <source>
        <dbReference type="EMBL" id="MDS9469587.1"/>
    </source>
</evidence>
<accession>A0ABU2HX06</accession>
<comment type="caution">
    <text evidence="1">The sequence shown here is derived from an EMBL/GenBank/DDBJ whole genome shotgun (WGS) entry which is preliminary data.</text>
</comment>
<name>A0ABU2HX06_9RHOB</name>
<dbReference type="Gene3D" id="3.40.190.10">
    <property type="entry name" value="Periplasmic binding protein-like II"/>
    <property type="match status" value="1"/>
</dbReference>
<reference evidence="2" key="1">
    <citation type="submission" date="2023-07" db="EMBL/GenBank/DDBJ databases">
        <title>Paracoccus sp. MBLB3053 whole genome sequence.</title>
        <authorList>
            <person name="Hwang C.Y."/>
            <person name="Cho E.-S."/>
            <person name="Seo M.-J."/>
        </authorList>
    </citation>
    <scope>NUCLEOTIDE SEQUENCE [LARGE SCALE GENOMIC DNA]</scope>
    <source>
        <strain evidence="2">MBLB3053</strain>
    </source>
</reference>
<keyword evidence="2" id="KW-1185">Reference proteome</keyword>
<proteinExistence type="predicted"/>
<dbReference type="Proteomes" id="UP001269144">
    <property type="component" value="Unassembled WGS sequence"/>
</dbReference>
<dbReference type="RefSeq" id="WP_311162267.1">
    <property type="nucleotide sequence ID" value="NZ_JAVQLW010000004.1"/>
</dbReference>
<gene>
    <name evidence="1" type="ORF">RGQ15_18635</name>
</gene>